<evidence type="ECO:0000313" key="2">
    <source>
        <dbReference type="EMBL" id="SON49147.1"/>
    </source>
</evidence>
<keyword evidence="1" id="KW-1133">Transmembrane helix</keyword>
<accession>A0A2N8ZB80</accession>
<gene>
    <name evidence="2" type="ORF">VTAP4600_A1168</name>
</gene>
<feature type="transmembrane region" description="Helical" evidence="1">
    <location>
        <begin position="36"/>
        <end position="55"/>
    </location>
</feature>
<name>A0A2N8ZB80_9VIBR</name>
<keyword evidence="3" id="KW-1185">Reference proteome</keyword>
<keyword evidence="1" id="KW-0812">Transmembrane</keyword>
<evidence type="ECO:0000313" key="3">
    <source>
        <dbReference type="Proteomes" id="UP000235828"/>
    </source>
</evidence>
<dbReference type="AlphaFoldDB" id="A0A2N8ZB80"/>
<organism evidence="2 3">
    <name type="scientific">Vibrio tapetis subsp. tapetis</name>
    <dbReference type="NCBI Taxonomy" id="1671868"/>
    <lineage>
        <taxon>Bacteria</taxon>
        <taxon>Pseudomonadati</taxon>
        <taxon>Pseudomonadota</taxon>
        <taxon>Gammaproteobacteria</taxon>
        <taxon>Vibrionales</taxon>
        <taxon>Vibrionaceae</taxon>
        <taxon>Vibrio</taxon>
    </lineage>
</organism>
<protein>
    <submittedName>
        <fullName evidence="2">Uncharacterized protein</fullName>
    </submittedName>
</protein>
<evidence type="ECO:0000256" key="1">
    <source>
        <dbReference type="SAM" id="Phobius"/>
    </source>
</evidence>
<proteinExistence type="predicted"/>
<sequence length="57" mass="6599">MLGYKEKYQKKNSQSKITFALAVSVFSTQTRRCNRVWLLAFGTQYLAFSTSLLVLNF</sequence>
<dbReference type="Proteomes" id="UP000235828">
    <property type="component" value="Chromosome A"/>
</dbReference>
<keyword evidence="1" id="KW-0472">Membrane</keyword>
<dbReference type="KEGG" id="vta:A1168"/>
<dbReference type="EMBL" id="LT960611">
    <property type="protein sequence ID" value="SON49147.1"/>
    <property type="molecule type" value="Genomic_DNA"/>
</dbReference>
<reference evidence="2 3" key="1">
    <citation type="submission" date="2017-10" db="EMBL/GenBank/DDBJ databases">
        <authorList>
            <person name="Banno H."/>
            <person name="Chua N.-H."/>
        </authorList>
    </citation>
    <scope>NUCLEOTIDE SEQUENCE [LARGE SCALE GENOMIC DNA]</scope>
    <source>
        <strain evidence="2">Vibrio tapetis CECT4600</strain>
    </source>
</reference>